<proteinExistence type="predicted"/>
<feature type="region of interest" description="Disordered" evidence="1">
    <location>
        <begin position="171"/>
        <end position="205"/>
    </location>
</feature>
<name>A0A1B6J4G9_9HEMI</name>
<sequence length="392" mass="45178">MFRRGGNDKLADHSTQTELPLHQEKPNVELIKQKNKKEKTGIWYMLFGEKKCKAKNKTKNKVSDLDAKTRCDKNRVEVKSTTTKFGASKERQICENMSNCVPSEDRGGCGWHLYFCIDKPQQSKSHSKQNRMKQQKNEDTTMKISPKCCSKNTNVSDSLEDELPKITIVCDPSDEIVPEEETNKEKQSRNRSNTTDSAYSESGKMSFPHSEIISQVQNLEMNFKKQAFEDHKKKVTNKLQFRGTTEKIIVNEEEFKPNHETFDKTEKSEMTAKDPEKFESIVQSVTMKPAVFVNEENSAERKIRVTDPDEEAILREYEAYKKSSKIRKSTMKTARTSVMTSRRQRQSQLETNVSVILKKLNSIEDKLAELESQSDTNNIMMGISCNKRQSRV</sequence>
<gene>
    <name evidence="2" type="ORF">g.25207</name>
</gene>
<protein>
    <submittedName>
        <fullName evidence="2">Uncharacterized protein</fullName>
    </submittedName>
</protein>
<evidence type="ECO:0000256" key="1">
    <source>
        <dbReference type="SAM" id="MobiDB-lite"/>
    </source>
</evidence>
<accession>A0A1B6J4G9</accession>
<feature type="compositionally biased region" description="Basic residues" evidence="1">
    <location>
        <begin position="125"/>
        <end position="134"/>
    </location>
</feature>
<feature type="region of interest" description="Disordered" evidence="1">
    <location>
        <begin position="1"/>
        <end position="24"/>
    </location>
</feature>
<dbReference type="AlphaFoldDB" id="A0A1B6J4G9"/>
<organism evidence="2">
    <name type="scientific">Homalodisca liturata</name>
    <dbReference type="NCBI Taxonomy" id="320908"/>
    <lineage>
        <taxon>Eukaryota</taxon>
        <taxon>Metazoa</taxon>
        <taxon>Ecdysozoa</taxon>
        <taxon>Arthropoda</taxon>
        <taxon>Hexapoda</taxon>
        <taxon>Insecta</taxon>
        <taxon>Pterygota</taxon>
        <taxon>Neoptera</taxon>
        <taxon>Paraneoptera</taxon>
        <taxon>Hemiptera</taxon>
        <taxon>Auchenorrhyncha</taxon>
        <taxon>Membracoidea</taxon>
        <taxon>Cicadellidae</taxon>
        <taxon>Cicadellinae</taxon>
        <taxon>Proconiini</taxon>
        <taxon>Homalodisca</taxon>
    </lineage>
</organism>
<feature type="compositionally biased region" description="Polar residues" evidence="1">
    <location>
        <begin position="190"/>
        <end position="200"/>
    </location>
</feature>
<evidence type="ECO:0000313" key="2">
    <source>
        <dbReference type="EMBL" id="JAS94068.1"/>
    </source>
</evidence>
<reference evidence="2" key="1">
    <citation type="submission" date="2015-11" db="EMBL/GenBank/DDBJ databases">
        <title>De novo transcriptome assembly of four potential Pierce s Disease insect vectors from Arizona vineyards.</title>
        <authorList>
            <person name="Tassone E.E."/>
        </authorList>
    </citation>
    <scope>NUCLEOTIDE SEQUENCE</scope>
</reference>
<feature type="compositionally biased region" description="Basic and acidic residues" evidence="1">
    <location>
        <begin position="1"/>
        <end position="12"/>
    </location>
</feature>
<dbReference type="EMBL" id="GECU01013638">
    <property type="protein sequence ID" value="JAS94068.1"/>
    <property type="molecule type" value="Transcribed_RNA"/>
</dbReference>
<feature type="region of interest" description="Disordered" evidence="1">
    <location>
        <begin position="122"/>
        <end position="145"/>
    </location>
</feature>
<feature type="non-terminal residue" evidence="2">
    <location>
        <position position="392"/>
    </location>
</feature>